<protein>
    <submittedName>
        <fullName evidence="3">Putative adhesin</fullName>
    </submittedName>
</protein>
<keyword evidence="1" id="KW-0732">Signal</keyword>
<evidence type="ECO:0000256" key="1">
    <source>
        <dbReference type="SAM" id="SignalP"/>
    </source>
</evidence>
<dbReference type="RefSeq" id="WP_113953038.1">
    <property type="nucleotide sequence ID" value="NZ_QNRT01000001.1"/>
</dbReference>
<gene>
    <name evidence="3" type="ORF">DFR28_101862</name>
</gene>
<reference evidence="3 4" key="1">
    <citation type="submission" date="2018-06" db="EMBL/GenBank/DDBJ databases">
        <title>Genomic Encyclopedia of Type Strains, Phase IV (KMG-IV): sequencing the most valuable type-strain genomes for metagenomic binning, comparative biology and taxonomic classification.</title>
        <authorList>
            <person name="Goeker M."/>
        </authorList>
    </citation>
    <scope>NUCLEOTIDE SEQUENCE [LARGE SCALE GENOMIC DNA]</scope>
    <source>
        <strain evidence="3 4">DSM 24032</strain>
    </source>
</reference>
<feature type="domain" description="DUF4097" evidence="2">
    <location>
        <begin position="40"/>
        <end position="239"/>
    </location>
</feature>
<sequence length="253" mass="26627">MKKLLIVGLTVVFSSSAMAWGNCDETRKIDREIAVGAATKLNVRAGAGELEIKGEKRDDIVIRARLCSEDADALAAMDVMSELLGDTVSIETKYPEKGLFGGNKSARIDLVLVVPEAMALKVADSSGDASVENVAALHITDSSGDLEIDKVAGDLWLTDSSGDIDIEDVLGNVELTDSSGDIEAEFISGNFVIDADSSGDIEISDARQDVLIKRDSSGSIEVNNVGGDFTVKADTSGGIKHAKVLGKVSLPRK</sequence>
<dbReference type="Proteomes" id="UP000253083">
    <property type="component" value="Unassembled WGS sequence"/>
</dbReference>
<accession>A0A395JSN0</accession>
<keyword evidence="4" id="KW-1185">Reference proteome</keyword>
<dbReference type="OrthoDB" id="5944342at2"/>
<comment type="caution">
    <text evidence="3">The sequence shown here is derived from an EMBL/GenBank/DDBJ whole genome shotgun (WGS) entry which is preliminary data.</text>
</comment>
<evidence type="ECO:0000313" key="3">
    <source>
        <dbReference type="EMBL" id="RBP53476.1"/>
    </source>
</evidence>
<feature type="signal peptide" evidence="1">
    <location>
        <begin position="1"/>
        <end position="19"/>
    </location>
</feature>
<proteinExistence type="predicted"/>
<dbReference type="Pfam" id="PF13349">
    <property type="entry name" value="DUF4097"/>
    <property type="match status" value="1"/>
</dbReference>
<dbReference type="EMBL" id="QNRT01000001">
    <property type="protein sequence ID" value="RBP53476.1"/>
    <property type="molecule type" value="Genomic_DNA"/>
</dbReference>
<evidence type="ECO:0000259" key="2">
    <source>
        <dbReference type="Pfam" id="PF13349"/>
    </source>
</evidence>
<evidence type="ECO:0000313" key="4">
    <source>
        <dbReference type="Proteomes" id="UP000253083"/>
    </source>
</evidence>
<name>A0A395JSN0_9GAMM</name>
<organism evidence="3 4">
    <name type="scientific">Arenicella xantha</name>
    <dbReference type="NCBI Taxonomy" id="644221"/>
    <lineage>
        <taxon>Bacteria</taxon>
        <taxon>Pseudomonadati</taxon>
        <taxon>Pseudomonadota</taxon>
        <taxon>Gammaproteobacteria</taxon>
        <taxon>Arenicellales</taxon>
        <taxon>Arenicellaceae</taxon>
        <taxon>Arenicella</taxon>
    </lineage>
</organism>
<dbReference type="InParanoid" id="A0A395JSN0"/>
<dbReference type="AlphaFoldDB" id="A0A395JSN0"/>
<feature type="chain" id="PRO_5017201779" evidence="1">
    <location>
        <begin position="20"/>
        <end position="253"/>
    </location>
</feature>
<dbReference type="Gene3D" id="2.160.20.120">
    <property type="match status" value="1"/>
</dbReference>
<dbReference type="InterPro" id="IPR025164">
    <property type="entry name" value="Toastrack_DUF4097"/>
</dbReference>